<dbReference type="PANTHER" id="PTHR42901">
    <property type="entry name" value="ALCOHOL DEHYDROGENASE"/>
    <property type="match status" value="1"/>
</dbReference>
<dbReference type="KEGG" id="blin:BLSMQ_3617"/>
<reference evidence="5" key="1">
    <citation type="submission" date="2016-09" db="EMBL/GenBank/DDBJ databases">
        <title>Complete Genome Sequence of Brevibacterium linens SMQ-1335.</title>
        <authorList>
            <person name="de Melo A.G."/>
            <person name="Labrie S.J."/>
            <person name="Dumaresq J."/>
            <person name="Roberts R.J."/>
            <person name="Tremblay D.M."/>
            <person name="Moineau S."/>
        </authorList>
    </citation>
    <scope>NUCLEOTIDE SEQUENCE [LARGE SCALE GENOMIC DNA]</scope>
    <source>
        <strain evidence="5">SMQ-1335</strain>
    </source>
</reference>
<gene>
    <name evidence="4" type="ORF">BLSMQ_3617</name>
</gene>
<keyword evidence="2" id="KW-0560">Oxidoreductase</keyword>
<dbReference type="RefSeq" id="WP_069601059.1">
    <property type="nucleotide sequence ID" value="NZ_CP017150.1"/>
</dbReference>
<evidence type="ECO:0000313" key="5">
    <source>
        <dbReference type="Proteomes" id="UP000094793"/>
    </source>
</evidence>
<dbReference type="PANTHER" id="PTHR42901:SF1">
    <property type="entry name" value="ALCOHOL DEHYDROGENASE"/>
    <property type="match status" value="1"/>
</dbReference>
<dbReference type="InterPro" id="IPR002347">
    <property type="entry name" value="SDR_fam"/>
</dbReference>
<dbReference type="PATRIC" id="fig|1703.10.peg.3731"/>
<dbReference type="InterPro" id="IPR036291">
    <property type="entry name" value="NAD(P)-bd_dom_sf"/>
</dbReference>
<dbReference type="eggNOG" id="COG4221">
    <property type="taxonomic scope" value="Bacteria"/>
</dbReference>
<dbReference type="Proteomes" id="UP000094793">
    <property type="component" value="Chromosome"/>
</dbReference>
<proteinExistence type="inferred from homology"/>
<dbReference type="Gene3D" id="3.40.50.720">
    <property type="entry name" value="NAD(P)-binding Rossmann-like Domain"/>
    <property type="match status" value="1"/>
</dbReference>
<dbReference type="SUPFAM" id="SSF51735">
    <property type="entry name" value="NAD(P)-binding Rossmann-fold domains"/>
    <property type="match status" value="1"/>
</dbReference>
<dbReference type="EMBL" id="CP017150">
    <property type="protein sequence ID" value="AOP55315.1"/>
    <property type="molecule type" value="Genomic_DNA"/>
</dbReference>
<evidence type="ECO:0000256" key="2">
    <source>
        <dbReference type="ARBA" id="ARBA00023002"/>
    </source>
</evidence>
<dbReference type="Pfam" id="PF00106">
    <property type="entry name" value="adh_short"/>
    <property type="match status" value="1"/>
</dbReference>
<dbReference type="FunFam" id="3.40.50.720:FF:000047">
    <property type="entry name" value="NADP-dependent L-serine/L-allo-threonine dehydrogenase"/>
    <property type="match status" value="1"/>
</dbReference>
<dbReference type="AlphaFoldDB" id="A0A1D7W8M1"/>
<accession>A0A1D7W8M1</accession>
<sequence length="240" mass="25373">MTQTQDSAQKVAIVTGASSGIGAATAAALAQDGWQVIVAARRKDKIEKVAADIGGTAVELDVSSDESVANLAAQVDRVDLLVNNAGGARGLDPVAEADLEDWQWMFDVNVLGTVRVTKALLDKLIASEGHIINTVSMAAFTPYAGGAGYNVAKFGEGALTRVLRLEHVGDPIRVTQIDPGRVETDFSLNRFDGDTDKAAKVYAGKLNLSADDVAESIRWAASLPSHVNIDHIHIMPRDQA</sequence>
<dbReference type="GO" id="GO:0016616">
    <property type="term" value="F:oxidoreductase activity, acting on the CH-OH group of donors, NAD or NADP as acceptor"/>
    <property type="evidence" value="ECO:0007669"/>
    <property type="project" value="UniProtKB-ARBA"/>
</dbReference>
<name>A0A1D7W8M1_BREAU</name>
<evidence type="ECO:0000256" key="1">
    <source>
        <dbReference type="ARBA" id="ARBA00006484"/>
    </source>
</evidence>
<dbReference type="OrthoDB" id="9775296at2"/>
<evidence type="ECO:0000256" key="3">
    <source>
        <dbReference type="RuleBase" id="RU000363"/>
    </source>
</evidence>
<dbReference type="PRINTS" id="PR00080">
    <property type="entry name" value="SDRFAMILY"/>
</dbReference>
<dbReference type="PRINTS" id="PR00081">
    <property type="entry name" value="GDHRDH"/>
</dbReference>
<organism evidence="4 5">
    <name type="scientific">Brevibacterium aurantiacum</name>
    <dbReference type="NCBI Taxonomy" id="273384"/>
    <lineage>
        <taxon>Bacteria</taxon>
        <taxon>Bacillati</taxon>
        <taxon>Actinomycetota</taxon>
        <taxon>Actinomycetes</taxon>
        <taxon>Micrococcales</taxon>
        <taxon>Brevibacteriaceae</taxon>
        <taxon>Brevibacterium</taxon>
    </lineage>
</organism>
<protein>
    <submittedName>
        <fullName evidence="4">Short chain dehydrogenase</fullName>
    </submittedName>
</protein>
<comment type="similarity">
    <text evidence="1 3">Belongs to the short-chain dehydrogenases/reductases (SDR) family.</text>
</comment>
<evidence type="ECO:0000313" key="4">
    <source>
        <dbReference type="EMBL" id="AOP55315.1"/>
    </source>
</evidence>